<protein>
    <recommendedName>
        <fullName evidence="3">Outer membrane protein beta-barrel domain-containing protein</fullName>
    </recommendedName>
</protein>
<dbReference type="RefSeq" id="WP_014387167.1">
    <property type="nucleotide sequence ID" value="NC_017025.1"/>
</dbReference>
<evidence type="ECO:0000313" key="2">
    <source>
        <dbReference type="Proteomes" id="UP000007599"/>
    </source>
</evidence>
<reference evidence="2" key="2">
    <citation type="submission" date="2012-03" db="EMBL/GenBank/DDBJ databases">
        <title>Complete genome sequence of Flavobacterium indicum GPTSA100-9T, isolated from warm spring water.</title>
        <authorList>
            <person name="Barbier P."/>
            <person name="Houel A."/>
            <person name="Loux V."/>
            <person name="Poulain J."/>
            <person name="Bernardet J.-F."/>
            <person name="Touchon M."/>
            <person name="Duchaud E."/>
        </authorList>
    </citation>
    <scope>NUCLEOTIDE SEQUENCE [LARGE SCALE GENOMIC DNA]</scope>
    <source>
        <strain evidence="2">DSM 17447 / CIP 109464 / GPTSA100-9</strain>
    </source>
</reference>
<dbReference type="STRING" id="1094466.KQS_00040"/>
<dbReference type="OrthoDB" id="1143271at2"/>
<sequence length="218" mass="24683">MKKLVFVVIALFSIVSFGQRGFKDSNRIGIGGGLTQMNIYTSNFNIKPEQGWMAGMHVRGNYYNDWQMSFGMFFTDSNFSLQSYKGLSKVDTNFKLSAVQIYLLPGYVISQNHFNVEFGPVLQINDKLKISKDDENNILVDHPTLQAKDITQVTKINANIYAGINVGITNFRLRLGYQYGLNNFFGNYKNVEEIKTKAPNEKFKGNLGILSGQLTIYL</sequence>
<dbReference type="EMBL" id="HE774682">
    <property type="protein sequence ID" value="CCG52023.1"/>
    <property type="molecule type" value="Genomic_DNA"/>
</dbReference>
<dbReference type="PATRIC" id="fig|1094466.5.peg.7"/>
<accession>H8XNA6</accession>
<organism evidence="1 2">
    <name type="scientific">Flavobacterium indicum (strain DSM 17447 / CIP 109464 / GPTSA100-9)</name>
    <dbReference type="NCBI Taxonomy" id="1094466"/>
    <lineage>
        <taxon>Bacteria</taxon>
        <taxon>Pseudomonadati</taxon>
        <taxon>Bacteroidota</taxon>
        <taxon>Flavobacteriia</taxon>
        <taxon>Flavobacteriales</taxon>
        <taxon>Flavobacteriaceae</taxon>
        <taxon>Flavobacterium</taxon>
    </lineage>
</organism>
<gene>
    <name evidence="1" type="ordered locus">KQS_00040</name>
</gene>
<evidence type="ECO:0008006" key="3">
    <source>
        <dbReference type="Google" id="ProtNLM"/>
    </source>
</evidence>
<name>H8XNA6_FLAIG</name>
<reference evidence="1 2" key="1">
    <citation type="journal article" date="2012" name="J. Bacteriol.">
        <title>Complete Genome Sequence of Flavobacterium indicum GPSTA100-9T, Isolated from Warm Spring Water.</title>
        <authorList>
            <person name="Barbier P."/>
            <person name="Houel A."/>
            <person name="Loux V."/>
            <person name="Poulain J."/>
            <person name="Bernardet J.F."/>
            <person name="Touchon M."/>
            <person name="Duchaud E."/>
        </authorList>
    </citation>
    <scope>NUCLEOTIDE SEQUENCE [LARGE SCALE GENOMIC DNA]</scope>
    <source>
        <strain evidence="2">DSM 17447 / CIP 109464 / GPTSA100-9</strain>
    </source>
</reference>
<dbReference type="SUPFAM" id="SSF56935">
    <property type="entry name" value="Porins"/>
    <property type="match status" value="1"/>
</dbReference>
<evidence type="ECO:0000313" key="1">
    <source>
        <dbReference type="EMBL" id="CCG52023.1"/>
    </source>
</evidence>
<keyword evidence="2" id="KW-1185">Reference proteome</keyword>
<proteinExistence type="predicted"/>
<dbReference type="AlphaFoldDB" id="H8XNA6"/>
<dbReference type="Proteomes" id="UP000007599">
    <property type="component" value="Chromosome I"/>
</dbReference>
<dbReference type="HOGENOM" id="CLU_098265_0_0_10"/>
<dbReference type="eggNOG" id="ENOG502ZBS7">
    <property type="taxonomic scope" value="Bacteria"/>
</dbReference>
<dbReference type="KEGG" id="fin:KQS_00040"/>